<evidence type="ECO:0000313" key="1">
    <source>
        <dbReference type="EMBL" id="OIQ68228.1"/>
    </source>
</evidence>
<comment type="caution">
    <text evidence="1">The sequence shown here is derived from an EMBL/GenBank/DDBJ whole genome shotgun (WGS) entry which is preliminary data.</text>
</comment>
<gene>
    <name evidence="1" type="ORF">GALL_501850</name>
</gene>
<protein>
    <submittedName>
        <fullName evidence="1">Uncharacterized protein</fullName>
    </submittedName>
</protein>
<accession>A0A1J5PKX9</accession>
<organism evidence="1">
    <name type="scientific">mine drainage metagenome</name>
    <dbReference type="NCBI Taxonomy" id="410659"/>
    <lineage>
        <taxon>unclassified sequences</taxon>
        <taxon>metagenomes</taxon>
        <taxon>ecological metagenomes</taxon>
    </lineage>
</organism>
<dbReference type="EMBL" id="MLJW01005438">
    <property type="protein sequence ID" value="OIQ68228.1"/>
    <property type="molecule type" value="Genomic_DNA"/>
</dbReference>
<proteinExistence type="predicted"/>
<reference evidence="1" key="1">
    <citation type="submission" date="2016-10" db="EMBL/GenBank/DDBJ databases">
        <title>Sequence of Gallionella enrichment culture.</title>
        <authorList>
            <person name="Poehlein A."/>
            <person name="Muehling M."/>
            <person name="Daniel R."/>
        </authorList>
    </citation>
    <scope>NUCLEOTIDE SEQUENCE</scope>
</reference>
<name>A0A1J5PKX9_9ZZZZ</name>
<dbReference type="AlphaFoldDB" id="A0A1J5PKX9"/>
<sequence length="75" mass="8776">MLIETGLARDTCSVESHFIRFSIQRNLPAFLGYNRTIVQDSLLIEKRLPDIKDDDLKFRITEYFSRLKAGDKNQN</sequence>